<protein>
    <recommendedName>
        <fullName evidence="3">N-acetyltransferase domain-containing protein</fullName>
    </recommendedName>
</protein>
<dbReference type="PATRIC" id="fig|186479.3.peg.9821"/>
<accession>A0A0P9HBY6</accession>
<dbReference type="GO" id="GO:0016747">
    <property type="term" value="F:acyltransferase activity, transferring groups other than amino-acyl groups"/>
    <property type="evidence" value="ECO:0007669"/>
    <property type="project" value="InterPro"/>
</dbReference>
<dbReference type="EMBL" id="LJCR01000704">
    <property type="protein sequence ID" value="KPV51980.1"/>
    <property type="molecule type" value="Genomic_DNA"/>
</dbReference>
<dbReference type="InterPro" id="IPR016181">
    <property type="entry name" value="Acyl_CoA_acyltransferase"/>
</dbReference>
<dbReference type="PROSITE" id="PS51186">
    <property type="entry name" value="GNAT"/>
    <property type="match status" value="1"/>
</dbReference>
<feature type="domain" description="N-acetyltransferase" evidence="3">
    <location>
        <begin position="1"/>
        <end position="177"/>
    </location>
</feature>
<evidence type="ECO:0000313" key="5">
    <source>
        <dbReference type="Proteomes" id="UP000050509"/>
    </source>
</evidence>
<dbReference type="Gene3D" id="3.40.630.30">
    <property type="match status" value="1"/>
</dbReference>
<dbReference type="Proteomes" id="UP000050509">
    <property type="component" value="Unassembled WGS sequence"/>
</dbReference>
<keyword evidence="1" id="KW-0808">Transferase</keyword>
<dbReference type="PANTHER" id="PTHR43877:SF1">
    <property type="entry name" value="ACETYLTRANSFERASE"/>
    <property type="match status" value="1"/>
</dbReference>
<dbReference type="InterPro" id="IPR000182">
    <property type="entry name" value="GNAT_dom"/>
</dbReference>
<name>A0A0P9HBY6_9CHLR</name>
<evidence type="ECO:0000256" key="2">
    <source>
        <dbReference type="ARBA" id="ARBA00023315"/>
    </source>
</evidence>
<dbReference type="AlphaFoldDB" id="A0A0P9HBY6"/>
<proteinExistence type="predicted"/>
<dbReference type="CDD" id="cd04301">
    <property type="entry name" value="NAT_SF"/>
    <property type="match status" value="1"/>
</dbReference>
<organism evidence="4 5">
    <name type="scientific">Kouleothrix aurantiaca</name>
    <dbReference type="NCBI Taxonomy" id="186479"/>
    <lineage>
        <taxon>Bacteria</taxon>
        <taxon>Bacillati</taxon>
        <taxon>Chloroflexota</taxon>
        <taxon>Chloroflexia</taxon>
        <taxon>Chloroflexales</taxon>
        <taxon>Roseiflexineae</taxon>
        <taxon>Roseiflexaceae</taxon>
        <taxon>Kouleothrix</taxon>
    </lineage>
</organism>
<sequence length="178" mass="19889">MQIRPAQPADAEPAAILLYSAYTHVQITFPLREEPAGSFIGHLQRYFAQPGNRFSYQHTEVAEVDGALAGVLLSFGGRDEQRLNDAVGPWLQHEAHDDEWYIDALAVFSNWARQGVGTQLLARAEELAAQHGYPNIALNVAEDNAAARHLYERAGYAVTQQTTLYERPFVRMVKPLEV</sequence>
<evidence type="ECO:0000256" key="1">
    <source>
        <dbReference type="ARBA" id="ARBA00022679"/>
    </source>
</evidence>
<dbReference type="InterPro" id="IPR050832">
    <property type="entry name" value="Bact_Acetyltransf"/>
</dbReference>
<dbReference type="Pfam" id="PF00583">
    <property type="entry name" value="Acetyltransf_1"/>
    <property type="match status" value="1"/>
</dbReference>
<comment type="caution">
    <text evidence="4">The sequence shown here is derived from an EMBL/GenBank/DDBJ whole genome shotgun (WGS) entry which is preliminary data.</text>
</comment>
<gene>
    <name evidence="4" type="ORF">SE17_18165</name>
</gene>
<keyword evidence="5" id="KW-1185">Reference proteome</keyword>
<evidence type="ECO:0000259" key="3">
    <source>
        <dbReference type="PROSITE" id="PS51186"/>
    </source>
</evidence>
<dbReference type="PANTHER" id="PTHR43877">
    <property type="entry name" value="AMINOALKYLPHOSPHONATE N-ACETYLTRANSFERASE-RELATED-RELATED"/>
    <property type="match status" value="1"/>
</dbReference>
<evidence type="ECO:0000313" key="4">
    <source>
        <dbReference type="EMBL" id="KPV51980.1"/>
    </source>
</evidence>
<dbReference type="SUPFAM" id="SSF55729">
    <property type="entry name" value="Acyl-CoA N-acyltransferases (Nat)"/>
    <property type="match status" value="1"/>
</dbReference>
<reference evidence="4 5" key="1">
    <citation type="submission" date="2015-09" db="EMBL/GenBank/DDBJ databases">
        <title>Draft genome sequence of Kouleothrix aurantiaca JCM 19913.</title>
        <authorList>
            <person name="Hemp J."/>
        </authorList>
    </citation>
    <scope>NUCLEOTIDE SEQUENCE [LARGE SCALE GENOMIC DNA]</scope>
    <source>
        <strain evidence="4 5">COM-B</strain>
    </source>
</reference>
<keyword evidence="2" id="KW-0012">Acyltransferase</keyword>